<feature type="non-terminal residue" evidence="1">
    <location>
        <position position="1"/>
    </location>
</feature>
<gene>
    <name evidence="1" type="ORF">METZ01_LOCUS496160</name>
</gene>
<dbReference type="AlphaFoldDB" id="A0A383DFP4"/>
<reference evidence="1" key="1">
    <citation type="submission" date="2018-05" db="EMBL/GenBank/DDBJ databases">
        <authorList>
            <person name="Lanie J.A."/>
            <person name="Ng W.-L."/>
            <person name="Kazmierczak K.M."/>
            <person name="Andrzejewski T.M."/>
            <person name="Davidsen T.M."/>
            <person name="Wayne K.J."/>
            <person name="Tettelin H."/>
            <person name="Glass J.I."/>
            <person name="Rusch D."/>
            <person name="Podicherti R."/>
            <person name="Tsui H.-C.T."/>
            <person name="Winkler M.E."/>
        </authorList>
    </citation>
    <scope>NUCLEOTIDE SEQUENCE</scope>
</reference>
<accession>A0A383DFP4</accession>
<sequence length="235" mass="27347">TLEKNGEIYRYEFSPISSLIHSSNILSPMELTDVTEIKVYYESSVPFEIFKTAQWGNVVFPDSTFNFSLINEKLFIRGEQNTFYDTVYIWAQPVHVDTPQNGMLMSNAYKVQPNLIPFNKEIQLEIALENHHFPEHLSIYFYNEEKKTWQYMPSEFNSDSTYMQTYILSGEIFAIIKEIDAPVLSSFIPEINGTYYASDLEHISFHVEDKFAGIDGETDVFVKLDGKRVIFEYNS</sequence>
<proteinExistence type="predicted"/>
<evidence type="ECO:0000313" key="1">
    <source>
        <dbReference type="EMBL" id="SVE43306.1"/>
    </source>
</evidence>
<protein>
    <submittedName>
        <fullName evidence="1">Uncharacterized protein</fullName>
    </submittedName>
</protein>
<dbReference type="EMBL" id="UINC01216938">
    <property type="protein sequence ID" value="SVE43306.1"/>
    <property type="molecule type" value="Genomic_DNA"/>
</dbReference>
<name>A0A383DFP4_9ZZZZ</name>
<organism evidence="1">
    <name type="scientific">marine metagenome</name>
    <dbReference type="NCBI Taxonomy" id="408172"/>
    <lineage>
        <taxon>unclassified sequences</taxon>
        <taxon>metagenomes</taxon>
        <taxon>ecological metagenomes</taxon>
    </lineage>
</organism>
<feature type="non-terminal residue" evidence="1">
    <location>
        <position position="235"/>
    </location>
</feature>